<accession>A0A6A4LVW8</accession>
<proteinExistence type="inferred from homology"/>
<feature type="non-terminal residue" evidence="5">
    <location>
        <position position="1"/>
    </location>
</feature>
<dbReference type="PANTHER" id="PTHR30540">
    <property type="entry name" value="OSMOTIC STRESS POTASSIUM TRANSPORTER"/>
    <property type="match status" value="1"/>
</dbReference>
<feature type="domain" description="K+ potassium transporter integral membrane" evidence="4">
    <location>
        <begin position="37"/>
        <end position="106"/>
    </location>
</feature>
<keyword evidence="3" id="KW-1133">Transmembrane helix</keyword>
<comment type="caution">
    <text evidence="5">The sequence shown here is derived from an EMBL/GenBank/DDBJ whole genome shotgun (WGS) entry which is preliminary data.</text>
</comment>
<comment type="similarity">
    <text evidence="2">Belongs to the HAK/KUP transporter (TC 2.A.72.3) family.</text>
</comment>
<keyword evidence="3" id="KW-0472">Membrane</keyword>
<evidence type="ECO:0000313" key="6">
    <source>
        <dbReference type="Proteomes" id="UP000428333"/>
    </source>
</evidence>
<evidence type="ECO:0000313" key="5">
    <source>
        <dbReference type="EMBL" id="KAE9460571.1"/>
    </source>
</evidence>
<evidence type="ECO:0000259" key="4">
    <source>
        <dbReference type="Pfam" id="PF02705"/>
    </source>
</evidence>
<dbReference type="PANTHER" id="PTHR30540:SF109">
    <property type="entry name" value="POTASSIUM TRANSPORTER"/>
    <property type="match status" value="1"/>
</dbReference>
<organism evidence="5 6">
    <name type="scientific">Rhododendron williamsianum</name>
    <dbReference type="NCBI Taxonomy" id="262921"/>
    <lineage>
        <taxon>Eukaryota</taxon>
        <taxon>Viridiplantae</taxon>
        <taxon>Streptophyta</taxon>
        <taxon>Embryophyta</taxon>
        <taxon>Tracheophyta</taxon>
        <taxon>Spermatophyta</taxon>
        <taxon>Magnoliopsida</taxon>
        <taxon>eudicotyledons</taxon>
        <taxon>Gunneridae</taxon>
        <taxon>Pentapetalae</taxon>
        <taxon>asterids</taxon>
        <taxon>Ericales</taxon>
        <taxon>Ericaceae</taxon>
        <taxon>Ericoideae</taxon>
        <taxon>Rhodoreae</taxon>
        <taxon>Rhododendron</taxon>
    </lineage>
</organism>
<dbReference type="OrthoDB" id="504708at2759"/>
<dbReference type="GO" id="GO:0015079">
    <property type="term" value="F:potassium ion transmembrane transporter activity"/>
    <property type="evidence" value="ECO:0007669"/>
    <property type="project" value="InterPro"/>
</dbReference>
<name>A0A6A4LVW8_9ERIC</name>
<dbReference type="AlphaFoldDB" id="A0A6A4LVW8"/>
<evidence type="ECO:0000256" key="2">
    <source>
        <dbReference type="ARBA" id="ARBA00008440"/>
    </source>
</evidence>
<gene>
    <name evidence="5" type="ORF">C3L33_07587</name>
</gene>
<dbReference type="GO" id="GO:0005886">
    <property type="term" value="C:plasma membrane"/>
    <property type="evidence" value="ECO:0007669"/>
    <property type="project" value="UniProtKB-SubCell"/>
</dbReference>
<keyword evidence="6" id="KW-1185">Reference proteome</keyword>
<reference evidence="5 6" key="1">
    <citation type="journal article" date="2019" name="Genome Biol. Evol.">
        <title>The Rhododendron genome and chromosomal organization provide insight into shared whole-genome duplications across the heath family (Ericaceae).</title>
        <authorList>
            <person name="Soza V.L."/>
            <person name="Lindsley D."/>
            <person name="Waalkes A."/>
            <person name="Ramage E."/>
            <person name="Patwardhan R.P."/>
            <person name="Burton J.N."/>
            <person name="Adey A."/>
            <person name="Kumar A."/>
            <person name="Qiu R."/>
            <person name="Shendure J."/>
            <person name="Hall B."/>
        </authorList>
    </citation>
    <scope>NUCLEOTIDE SEQUENCE [LARGE SCALE GENOMIC DNA]</scope>
    <source>
        <strain evidence="5">RSF 1966-606</strain>
    </source>
</reference>
<protein>
    <recommendedName>
        <fullName evidence="4">K+ potassium transporter integral membrane domain-containing protein</fullName>
    </recommendedName>
</protein>
<dbReference type="Proteomes" id="UP000428333">
    <property type="component" value="Linkage Group LG04"/>
</dbReference>
<evidence type="ECO:0000256" key="1">
    <source>
        <dbReference type="ARBA" id="ARBA00004651"/>
    </source>
</evidence>
<dbReference type="InterPro" id="IPR053951">
    <property type="entry name" value="K_trans_N"/>
</dbReference>
<feature type="transmembrane region" description="Helical" evidence="3">
    <location>
        <begin position="71"/>
        <end position="95"/>
    </location>
</feature>
<dbReference type="EMBL" id="QEFC01001003">
    <property type="protein sequence ID" value="KAE9460571.1"/>
    <property type="molecule type" value="Genomic_DNA"/>
</dbReference>
<evidence type="ECO:0000256" key="3">
    <source>
        <dbReference type="SAM" id="Phobius"/>
    </source>
</evidence>
<keyword evidence="3" id="KW-0812">Transmembrane</keyword>
<dbReference type="Pfam" id="PF02705">
    <property type="entry name" value="K_trans"/>
    <property type="match status" value="1"/>
</dbReference>
<comment type="subcellular location">
    <subcellularLocation>
        <location evidence="1">Cell membrane</location>
        <topology evidence="1">Multi-pass membrane protein</topology>
    </subcellularLocation>
</comment>
<dbReference type="InterPro" id="IPR003855">
    <property type="entry name" value="K+_transporter"/>
</dbReference>
<sequence length="139" mass="15422">MDESSPAPLVAEKRNKEFVALNFSEKKNAGWSVILHLAFQSIGIVYGDIGTSPLYVYSSTFTNGIQDNDDILGVLSLIIYTITLITLIKYVFIVLRANDNGDGKLLYALHSPGFIYFKKILRIFSLMPITSNLNSGVLE</sequence>